<feature type="domain" description="ABC transporter" evidence="9">
    <location>
        <begin position="358"/>
        <end position="665"/>
    </location>
</feature>
<evidence type="ECO:0000256" key="5">
    <source>
        <dbReference type="ARBA" id="ARBA00022989"/>
    </source>
</evidence>
<dbReference type="InterPro" id="IPR036640">
    <property type="entry name" value="ABC1_TM_sf"/>
</dbReference>
<evidence type="ECO:0000313" key="11">
    <source>
        <dbReference type="EMBL" id="MFC4035033.1"/>
    </source>
</evidence>
<feature type="transmembrane region" description="Helical" evidence="8">
    <location>
        <begin position="180"/>
        <end position="197"/>
    </location>
</feature>
<feature type="compositionally biased region" description="Gly residues" evidence="7">
    <location>
        <begin position="546"/>
        <end position="558"/>
    </location>
</feature>
<dbReference type="Gene3D" id="1.20.1560.10">
    <property type="entry name" value="ABC transporter type 1, transmembrane domain"/>
    <property type="match status" value="1"/>
</dbReference>
<evidence type="ECO:0000256" key="6">
    <source>
        <dbReference type="ARBA" id="ARBA00023136"/>
    </source>
</evidence>
<dbReference type="Pfam" id="PF00005">
    <property type="entry name" value="ABC_tran"/>
    <property type="match status" value="2"/>
</dbReference>
<keyword evidence="5 8" id="KW-1133">Transmembrane helix</keyword>
<evidence type="ECO:0000256" key="2">
    <source>
        <dbReference type="ARBA" id="ARBA00022692"/>
    </source>
</evidence>
<feature type="domain" description="ABC transmembrane type-1" evidence="10">
    <location>
        <begin position="45"/>
        <end position="326"/>
    </location>
</feature>
<dbReference type="PANTHER" id="PTHR24221:SF646">
    <property type="entry name" value="HAEMOLYSIN SECRETION ATP-BINDING PROTEIN"/>
    <property type="match status" value="1"/>
</dbReference>
<dbReference type="SMART" id="SM00382">
    <property type="entry name" value="AAA"/>
    <property type="match status" value="1"/>
</dbReference>
<evidence type="ECO:0000256" key="1">
    <source>
        <dbReference type="ARBA" id="ARBA00004651"/>
    </source>
</evidence>
<organism evidence="11 12">
    <name type="scientific">Streptomyces polygonati</name>
    <dbReference type="NCBI Taxonomy" id="1617087"/>
    <lineage>
        <taxon>Bacteria</taxon>
        <taxon>Bacillati</taxon>
        <taxon>Actinomycetota</taxon>
        <taxon>Actinomycetes</taxon>
        <taxon>Kitasatosporales</taxon>
        <taxon>Streptomycetaceae</taxon>
        <taxon>Streptomyces</taxon>
    </lineage>
</organism>
<feature type="compositionally biased region" description="Low complexity" evidence="7">
    <location>
        <begin position="526"/>
        <end position="545"/>
    </location>
</feature>
<dbReference type="InterPro" id="IPR017871">
    <property type="entry name" value="ABC_transporter-like_CS"/>
</dbReference>
<dbReference type="Proteomes" id="UP001595765">
    <property type="component" value="Unassembled WGS sequence"/>
</dbReference>
<accession>A0ABV8HSI6</accession>
<feature type="transmembrane region" description="Helical" evidence="8">
    <location>
        <begin position="310"/>
        <end position="331"/>
    </location>
</feature>
<dbReference type="PROSITE" id="PS00211">
    <property type="entry name" value="ABC_TRANSPORTER_1"/>
    <property type="match status" value="1"/>
</dbReference>
<evidence type="ECO:0000256" key="3">
    <source>
        <dbReference type="ARBA" id="ARBA00022741"/>
    </source>
</evidence>
<dbReference type="PROSITE" id="PS50893">
    <property type="entry name" value="ABC_TRANSPORTER_2"/>
    <property type="match status" value="1"/>
</dbReference>
<dbReference type="PANTHER" id="PTHR24221">
    <property type="entry name" value="ATP-BINDING CASSETTE SUB-FAMILY B"/>
    <property type="match status" value="1"/>
</dbReference>
<keyword evidence="6 8" id="KW-0472">Membrane</keyword>
<dbReference type="InterPro" id="IPR011527">
    <property type="entry name" value="ABC1_TM_dom"/>
</dbReference>
<keyword evidence="12" id="KW-1185">Reference proteome</keyword>
<evidence type="ECO:0000256" key="4">
    <source>
        <dbReference type="ARBA" id="ARBA00022840"/>
    </source>
</evidence>
<comment type="subcellular location">
    <subcellularLocation>
        <location evidence="1">Cell membrane</location>
        <topology evidence="1">Multi-pass membrane protein</topology>
    </subcellularLocation>
</comment>
<dbReference type="InterPro" id="IPR039421">
    <property type="entry name" value="Type_1_exporter"/>
</dbReference>
<evidence type="ECO:0000259" key="9">
    <source>
        <dbReference type="PROSITE" id="PS50893"/>
    </source>
</evidence>
<name>A0ABV8HSI6_9ACTN</name>
<dbReference type="SUPFAM" id="SSF90123">
    <property type="entry name" value="ABC transporter transmembrane region"/>
    <property type="match status" value="1"/>
</dbReference>
<evidence type="ECO:0000313" key="12">
    <source>
        <dbReference type="Proteomes" id="UP001595765"/>
    </source>
</evidence>
<gene>
    <name evidence="11" type="ORF">ACFO3J_26700</name>
</gene>
<feature type="transmembrane region" description="Helical" evidence="8">
    <location>
        <begin position="270"/>
        <end position="290"/>
    </location>
</feature>
<sequence length="693" mass="72277">MRSRTLPAAPAGRPGRPAGPSALGLLGRACLLYVRAAPVPALIRLAGTVLSGAAPPVTAWAAKSLLDRLSRHTGPPLWLAVGVLAVTGGVLAVSQEVSRYGEREADRRIALHTQAELFSAVSSQQGLADLEDPGYQDRLRLAQQASQSGPQLLAGTVLSVLQSVLTVGGFVVALYGFSPLVAALVLSAGLPAVYAQLKLSRRRGEMAELTSPLMRRQIFYVTLLTDVRAAKEIRLYGLGGFFRDRMLRDLRRAQDGDRAVDRTVLRVDGALSLLSAALSGAALVGAVHMIGAGRGSVGDLAVVTTALATVQLTITSLVGLLGTAGQTLLLFRHYTDLVRPPERTGGPAPEAGPLTGGIELCDVWFRYHPDHDWVLRGVDLAIRPGEAVALVGLNGAGKSTLVKLILGLYGPTRGGVSWNGADLRALDLPSVRRRIGAVFQDFMTYDMSAADNVAVGDLTALDDLPRLREAAARAGIDARLGSLPDGYATYLSRMYRPDRGTATRRGAGKRRRSGEGSPPGTGAGPDAGSSAAPGAEAVGPDAAGSGSAGSGSAGSGTAPPGGAGVLLSGGQWQRVALARALLRDDADLLILDEPSSGLDPVAEREIHRGLREHRRGRSSLLISHRLNTVRDADRIVVLEGGAIVEEGSHATLMALGGRYAELFRLQADGYQLPGPADRVTAAEQAETTGRPGS</sequence>
<dbReference type="SUPFAM" id="SSF52540">
    <property type="entry name" value="P-loop containing nucleoside triphosphate hydrolases"/>
    <property type="match status" value="1"/>
</dbReference>
<feature type="region of interest" description="Disordered" evidence="7">
    <location>
        <begin position="498"/>
        <end position="558"/>
    </location>
</feature>
<keyword evidence="2 8" id="KW-0812">Transmembrane</keyword>
<dbReference type="PROSITE" id="PS50929">
    <property type="entry name" value="ABC_TM1F"/>
    <property type="match status" value="1"/>
</dbReference>
<dbReference type="RefSeq" id="WP_386434249.1">
    <property type="nucleotide sequence ID" value="NZ_JBHSBB010000019.1"/>
</dbReference>
<evidence type="ECO:0000259" key="10">
    <source>
        <dbReference type="PROSITE" id="PS50929"/>
    </source>
</evidence>
<dbReference type="InterPro" id="IPR003439">
    <property type="entry name" value="ABC_transporter-like_ATP-bd"/>
</dbReference>
<dbReference type="Gene3D" id="3.40.50.300">
    <property type="entry name" value="P-loop containing nucleotide triphosphate hydrolases"/>
    <property type="match status" value="1"/>
</dbReference>
<evidence type="ECO:0000256" key="8">
    <source>
        <dbReference type="SAM" id="Phobius"/>
    </source>
</evidence>
<evidence type="ECO:0000256" key="7">
    <source>
        <dbReference type="SAM" id="MobiDB-lite"/>
    </source>
</evidence>
<keyword evidence="4 11" id="KW-0067">ATP-binding</keyword>
<reference evidence="12" key="1">
    <citation type="journal article" date="2019" name="Int. J. Syst. Evol. Microbiol.">
        <title>The Global Catalogue of Microorganisms (GCM) 10K type strain sequencing project: providing services to taxonomists for standard genome sequencing and annotation.</title>
        <authorList>
            <consortium name="The Broad Institute Genomics Platform"/>
            <consortium name="The Broad Institute Genome Sequencing Center for Infectious Disease"/>
            <person name="Wu L."/>
            <person name="Ma J."/>
        </authorList>
    </citation>
    <scope>NUCLEOTIDE SEQUENCE [LARGE SCALE GENOMIC DNA]</scope>
    <source>
        <strain evidence="12">CGMCC 4.7237</strain>
    </source>
</reference>
<dbReference type="EMBL" id="JBHSBB010000019">
    <property type="protein sequence ID" value="MFC4035033.1"/>
    <property type="molecule type" value="Genomic_DNA"/>
</dbReference>
<proteinExistence type="predicted"/>
<protein>
    <submittedName>
        <fullName evidence="11">ABC transporter ATP-binding protein</fullName>
    </submittedName>
</protein>
<dbReference type="InterPro" id="IPR027417">
    <property type="entry name" value="P-loop_NTPase"/>
</dbReference>
<dbReference type="GO" id="GO:0005524">
    <property type="term" value="F:ATP binding"/>
    <property type="evidence" value="ECO:0007669"/>
    <property type="project" value="UniProtKB-KW"/>
</dbReference>
<dbReference type="InterPro" id="IPR003593">
    <property type="entry name" value="AAA+_ATPase"/>
</dbReference>
<comment type="caution">
    <text evidence="11">The sequence shown here is derived from an EMBL/GenBank/DDBJ whole genome shotgun (WGS) entry which is preliminary data.</text>
</comment>
<keyword evidence="3" id="KW-0547">Nucleotide-binding</keyword>